<proteinExistence type="inferred from homology"/>
<dbReference type="Proteomes" id="UP000191144">
    <property type="component" value="Chromosome F"/>
</dbReference>
<dbReference type="AlphaFoldDB" id="A0A1G4JUQ5"/>
<evidence type="ECO:0000256" key="2">
    <source>
        <dbReference type="ARBA" id="ARBA00022723"/>
    </source>
</evidence>
<gene>
    <name evidence="5" type="ORF">LAME_0F08812G</name>
</gene>
<dbReference type="Gene3D" id="6.20.50.20">
    <property type="match status" value="1"/>
</dbReference>
<dbReference type="Pfam" id="PF04032">
    <property type="entry name" value="Rpr2"/>
    <property type="match status" value="1"/>
</dbReference>
<evidence type="ECO:0000313" key="5">
    <source>
        <dbReference type="EMBL" id="SCU94713.1"/>
    </source>
</evidence>
<evidence type="ECO:0000256" key="1">
    <source>
        <dbReference type="ARBA" id="ARBA00022694"/>
    </source>
</evidence>
<dbReference type="GO" id="GO:0008033">
    <property type="term" value="P:tRNA processing"/>
    <property type="evidence" value="ECO:0007669"/>
    <property type="project" value="UniProtKB-KW"/>
</dbReference>
<dbReference type="OrthoDB" id="128536at2759"/>
<reference evidence="6" key="1">
    <citation type="submission" date="2016-03" db="EMBL/GenBank/DDBJ databases">
        <authorList>
            <person name="Devillers Hugo."/>
        </authorList>
    </citation>
    <scope>NUCLEOTIDE SEQUENCE [LARGE SCALE GENOMIC DNA]</scope>
</reference>
<dbReference type="PANTHER" id="PTHR14742">
    <property type="entry name" value="RIBONUCLEASE P SUBUNIT P21"/>
    <property type="match status" value="1"/>
</dbReference>
<dbReference type="GO" id="GO:0005655">
    <property type="term" value="C:nucleolar ribonuclease P complex"/>
    <property type="evidence" value="ECO:0007669"/>
    <property type="project" value="TreeGrafter"/>
</dbReference>
<keyword evidence="1" id="KW-0819">tRNA processing</keyword>
<sequence>MARKAHKDEGKLAQKWGKGPQINENGVLLVQPPKSVPNKDHMQRLNYLFQASTYHTIVDQDDKSHALSRMYMRNLDLIQKKTKSALTPGMKRQICKRCHRVLVPMRTLEQSVVNESKNNVRQSQVLVLTCKCGSKKRFPYGQDTKYKTHVERDNLIFLQR</sequence>
<protein>
    <submittedName>
        <fullName evidence="5">LAME_0F08812g1_1</fullName>
    </submittedName>
</protein>
<dbReference type="GO" id="GO:0046872">
    <property type="term" value="F:metal ion binding"/>
    <property type="evidence" value="ECO:0007669"/>
    <property type="project" value="UniProtKB-KW"/>
</dbReference>
<keyword evidence="6" id="KW-1185">Reference proteome</keyword>
<dbReference type="InterPro" id="IPR007175">
    <property type="entry name" value="Rpr2/Snm1/Rpp21"/>
</dbReference>
<evidence type="ECO:0000256" key="3">
    <source>
        <dbReference type="ARBA" id="ARBA00022833"/>
    </source>
</evidence>
<keyword evidence="3" id="KW-0862">Zinc</keyword>
<dbReference type="EMBL" id="LT598477">
    <property type="protein sequence ID" value="SCU94713.1"/>
    <property type="molecule type" value="Genomic_DNA"/>
</dbReference>
<name>A0A1G4JUQ5_9SACH</name>
<organism evidence="5 6">
    <name type="scientific">Lachancea meyersii CBS 8951</name>
    <dbReference type="NCBI Taxonomy" id="1266667"/>
    <lineage>
        <taxon>Eukaryota</taxon>
        <taxon>Fungi</taxon>
        <taxon>Dikarya</taxon>
        <taxon>Ascomycota</taxon>
        <taxon>Saccharomycotina</taxon>
        <taxon>Saccharomycetes</taxon>
        <taxon>Saccharomycetales</taxon>
        <taxon>Saccharomycetaceae</taxon>
        <taxon>Lachancea</taxon>
    </lineage>
</organism>
<accession>A0A1G4JUQ5</accession>
<keyword evidence="2" id="KW-0479">Metal-binding</keyword>
<evidence type="ECO:0000313" key="6">
    <source>
        <dbReference type="Proteomes" id="UP000191144"/>
    </source>
</evidence>
<comment type="similarity">
    <text evidence="4">Belongs to the eukaryotic/archaeal RNase P protein component 4 family.</text>
</comment>
<dbReference type="PANTHER" id="PTHR14742:SF0">
    <property type="entry name" value="RIBONUCLEASE P PROTEIN SUBUNIT P21"/>
    <property type="match status" value="1"/>
</dbReference>
<evidence type="ECO:0000256" key="4">
    <source>
        <dbReference type="ARBA" id="ARBA00038402"/>
    </source>
</evidence>